<dbReference type="Pfam" id="PF00566">
    <property type="entry name" value="RabGAP-TBC"/>
    <property type="match status" value="1"/>
</dbReference>
<accession>A0AAJ6CH59</accession>
<dbReference type="PROSITE" id="PS50086">
    <property type="entry name" value="TBC_RABGAP"/>
    <property type="match status" value="1"/>
</dbReference>
<dbReference type="Gene3D" id="1.10.8.270">
    <property type="entry name" value="putative rabgap domain of human tbc1 domain family member 14 like domains"/>
    <property type="match status" value="1"/>
</dbReference>
<keyword evidence="4" id="KW-1185">Reference proteome</keyword>
<gene>
    <name evidence="3" type="ORF">MYAM1_000195</name>
</gene>
<feature type="compositionally biased region" description="Polar residues" evidence="1">
    <location>
        <begin position="102"/>
        <end position="120"/>
    </location>
</feature>
<organism evidence="3 4">
    <name type="scientific">Malassezia yamatoensis</name>
    <dbReference type="NCBI Taxonomy" id="253288"/>
    <lineage>
        <taxon>Eukaryota</taxon>
        <taxon>Fungi</taxon>
        <taxon>Dikarya</taxon>
        <taxon>Basidiomycota</taxon>
        <taxon>Ustilaginomycotina</taxon>
        <taxon>Malasseziomycetes</taxon>
        <taxon>Malasseziales</taxon>
        <taxon>Malasseziaceae</taxon>
        <taxon>Malassezia</taxon>
    </lineage>
</organism>
<feature type="domain" description="Rab-GAP TBC" evidence="2">
    <location>
        <begin position="156"/>
        <end position="338"/>
    </location>
</feature>
<dbReference type="Gene3D" id="1.10.10.750">
    <property type="entry name" value="Ypt/Rab-GAP domain of gyp1p, domain 1"/>
    <property type="match status" value="1"/>
</dbReference>
<dbReference type="InterPro" id="IPR035969">
    <property type="entry name" value="Rab-GAP_TBC_sf"/>
</dbReference>
<dbReference type="InterPro" id="IPR050302">
    <property type="entry name" value="Rab_GAP_TBC_domain"/>
</dbReference>
<evidence type="ECO:0000313" key="4">
    <source>
        <dbReference type="Proteomes" id="UP001219567"/>
    </source>
</evidence>
<feature type="region of interest" description="Disordered" evidence="1">
    <location>
        <begin position="89"/>
        <end position="126"/>
    </location>
</feature>
<dbReference type="Proteomes" id="UP001219567">
    <property type="component" value="Chromosome 1"/>
</dbReference>
<name>A0AAJ6CH59_9BASI</name>
<evidence type="ECO:0000313" key="3">
    <source>
        <dbReference type="EMBL" id="WFC97481.1"/>
    </source>
</evidence>
<dbReference type="PANTHER" id="PTHR47219:SF9">
    <property type="entry name" value="GTPASE ACTIVATING PROTEIN AND CENTROSOME-ASSOCIATED, ISOFORM B"/>
    <property type="match status" value="1"/>
</dbReference>
<evidence type="ECO:0000256" key="1">
    <source>
        <dbReference type="SAM" id="MobiDB-lite"/>
    </source>
</evidence>
<sequence length="611" mass="68476">MASDEGAYVRRTYAHFARVGVSQDGVDDGVEHTRYRIAPCWDAEQVQKVMSQDTLEKDLQRQRALDRYGFFDARPNQVHRKPIILPSSVYKKKKKTSSNSSEQPNIEQVTDARTTANPSQRETRRSTKWAAMVVMQEGRVQIATDNAILRRRIYKGIPDSWRGIVWLALVKNPRSSLVQELADTPSAHDIQIDLDVPRTMRGHYHFHTRYGQGQRDLFNVLHAISLLCAECGYCQGMGPLAAMLLLYMVPDDAYAMLERLHTAYRFHDMFRPGFPGLREELFVLQSLLSHYTPRTVSSLEASGIAPSAYATGWYMTLFSGVLPFSSQLRIWDAFLLDGFDVITLAAVAILLAVDSHSPPPSSDWLIEALSAPLLPESDDAMMHWIESSLQDSRTRRRIQNARQSWAEHSQAGTVNDLLDWREIYNTKQQKVEEAKAAAKAKIKGRYAEHSAQKDARKTIVSDVNLRRGPVRSKVAKTPATAGQAMLARARSGSAIQSRRMMLIPPRSTSSKRAVNKHGLVRAAPSTQMKTSAAYDTHTSSSPLRRPDTAPPPKANVSREASMTMQSSPQLGPSSPIPSSPDRGQKRPLTEPTSSMFMPKRRIPSQLRHSHV</sequence>
<dbReference type="SMART" id="SM00164">
    <property type="entry name" value="TBC"/>
    <property type="match status" value="1"/>
</dbReference>
<dbReference type="Gene3D" id="1.10.472.80">
    <property type="entry name" value="Ypt/Rab-GAP domain of gyp1p, domain 3"/>
    <property type="match status" value="1"/>
</dbReference>
<dbReference type="GO" id="GO:0031267">
    <property type="term" value="F:small GTPase binding"/>
    <property type="evidence" value="ECO:0007669"/>
    <property type="project" value="TreeGrafter"/>
</dbReference>
<reference evidence="3 4" key="1">
    <citation type="submission" date="2023-03" db="EMBL/GenBank/DDBJ databases">
        <title>Mating type loci evolution in Malassezia.</title>
        <authorList>
            <person name="Coelho M.A."/>
        </authorList>
    </citation>
    <scope>NUCLEOTIDE SEQUENCE [LARGE SCALE GENOMIC DNA]</scope>
    <source>
        <strain evidence="3 4">CBS 9725</strain>
    </source>
</reference>
<feature type="compositionally biased region" description="Basic residues" evidence="1">
    <location>
        <begin position="598"/>
        <end position="611"/>
    </location>
</feature>
<dbReference type="AlphaFoldDB" id="A0AAJ6CH59"/>
<dbReference type="GO" id="GO:0005096">
    <property type="term" value="F:GTPase activator activity"/>
    <property type="evidence" value="ECO:0007669"/>
    <property type="project" value="TreeGrafter"/>
</dbReference>
<feature type="compositionally biased region" description="Polar residues" evidence="1">
    <location>
        <begin position="558"/>
        <end position="572"/>
    </location>
</feature>
<protein>
    <recommendedName>
        <fullName evidence="2">Rab-GAP TBC domain-containing protein</fullName>
    </recommendedName>
</protein>
<proteinExistence type="predicted"/>
<dbReference type="InterPro" id="IPR000195">
    <property type="entry name" value="Rab-GAP-TBC_dom"/>
</dbReference>
<feature type="region of interest" description="Disordered" evidence="1">
    <location>
        <begin position="474"/>
        <end position="611"/>
    </location>
</feature>
<dbReference type="SUPFAM" id="SSF47923">
    <property type="entry name" value="Ypt/Rab-GAP domain of gyp1p"/>
    <property type="match status" value="2"/>
</dbReference>
<evidence type="ECO:0000259" key="2">
    <source>
        <dbReference type="PROSITE" id="PS50086"/>
    </source>
</evidence>
<dbReference type="PANTHER" id="PTHR47219">
    <property type="entry name" value="RAB GTPASE-ACTIVATING PROTEIN 1-LIKE"/>
    <property type="match status" value="1"/>
</dbReference>
<dbReference type="EMBL" id="CP119943">
    <property type="protein sequence ID" value="WFC97481.1"/>
    <property type="molecule type" value="Genomic_DNA"/>
</dbReference>